<comment type="similarity">
    <text evidence="1">Belongs to the bacterial sugar transferase family.</text>
</comment>
<evidence type="ECO:0000256" key="1">
    <source>
        <dbReference type="ARBA" id="ARBA00006464"/>
    </source>
</evidence>
<keyword evidence="3" id="KW-0812">Transmembrane</keyword>
<keyword evidence="6" id="KW-1185">Reference proteome</keyword>
<evidence type="ECO:0000313" key="6">
    <source>
        <dbReference type="Proteomes" id="UP000781958"/>
    </source>
</evidence>
<dbReference type="RefSeq" id="WP_209764689.1">
    <property type="nucleotide sequence ID" value="NZ_JAGINP010000003.1"/>
</dbReference>
<keyword evidence="3" id="KW-0472">Membrane</keyword>
<dbReference type="InterPro" id="IPR003362">
    <property type="entry name" value="Bact_transf"/>
</dbReference>
<comment type="caution">
    <text evidence="5">The sequence shown here is derived from an EMBL/GenBank/DDBJ whole genome shotgun (WGS) entry which is preliminary data.</text>
</comment>
<keyword evidence="3" id="KW-1133">Transmembrane helix</keyword>
<dbReference type="PANTHER" id="PTHR30576:SF0">
    <property type="entry name" value="UNDECAPRENYL-PHOSPHATE N-ACETYLGALACTOSAMINYL 1-PHOSPHATE TRANSFERASE-RELATED"/>
    <property type="match status" value="1"/>
</dbReference>
<dbReference type="Proteomes" id="UP000781958">
    <property type="component" value="Unassembled WGS sequence"/>
</dbReference>
<reference evidence="5 6" key="1">
    <citation type="submission" date="2021-03" db="EMBL/GenBank/DDBJ databases">
        <title>Genomic Encyclopedia of Type Strains, Phase III (KMG-III): the genomes of soil and plant-associated and newly described type strains.</title>
        <authorList>
            <person name="Whitman W."/>
        </authorList>
    </citation>
    <scope>NUCLEOTIDE SEQUENCE [LARGE SCALE GENOMIC DNA]</scope>
    <source>
        <strain evidence="5 6">IMMIB AFH-6</strain>
    </source>
</reference>
<organism evidence="5 6">
    <name type="scientific">Azospirillum rugosum</name>
    <dbReference type="NCBI Taxonomy" id="416170"/>
    <lineage>
        <taxon>Bacteria</taxon>
        <taxon>Pseudomonadati</taxon>
        <taxon>Pseudomonadota</taxon>
        <taxon>Alphaproteobacteria</taxon>
        <taxon>Rhodospirillales</taxon>
        <taxon>Azospirillaceae</taxon>
        <taxon>Azospirillum</taxon>
    </lineage>
</organism>
<keyword evidence="2" id="KW-0270">Exopolysaccharide synthesis</keyword>
<sequence length="241" mass="27050">MTSESQFREGPAAALSPEAAVRRVFDIITALAGILCFLPVLIPVIIAIKLDSPGPIFFSQPRLGQHGRLFRLYKFRKFRDGSGGRAVTLKNDERMTRVGRFLERTKIDEVPQLWNVLKGDMAIVGPRPETLDFADCFQGGFRAVLDHRPGIFGPNQVYFRNEGALFPAKADPHEFYVTVLFPAKARADLHYFPRRTLAQDALWVVRGLLAVFGLGLPAGSPLERFRMPEGRMPENRASIRD</sequence>
<name>A0ABS4SFC8_9PROT</name>
<feature type="transmembrane region" description="Helical" evidence="3">
    <location>
        <begin position="27"/>
        <end position="48"/>
    </location>
</feature>
<evidence type="ECO:0000256" key="3">
    <source>
        <dbReference type="SAM" id="Phobius"/>
    </source>
</evidence>
<evidence type="ECO:0000256" key="2">
    <source>
        <dbReference type="ARBA" id="ARBA00023169"/>
    </source>
</evidence>
<evidence type="ECO:0000313" key="5">
    <source>
        <dbReference type="EMBL" id="MBP2291279.1"/>
    </source>
</evidence>
<feature type="domain" description="Bacterial sugar transferase" evidence="4">
    <location>
        <begin position="22"/>
        <end position="212"/>
    </location>
</feature>
<evidence type="ECO:0000259" key="4">
    <source>
        <dbReference type="Pfam" id="PF02397"/>
    </source>
</evidence>
<dbReference type="PANTHER" id="PTHR30576">
    <property type="entry name" value="COLANIC BIOSYNTHESIS UDP-GLUCOSE LIPID CARRIER TRANSFERASE"/>
    <property type="match status" value="1"/>
</dbReference>
<dbReference type="EMBL" id="JAGINP010000003">
    <property type="protein sequence ID" value="MBP2291279.1"/>
    <property type="molecule type" value="Genomic_DNA"/>
</dbReference>
<proteinExistence type="inferred from homology"/>
<gene>
    <name evidence="5" type="ORF">J2851_001028</name>
</gene>
<dbReference type="Pfam" id="PF02397">
    <property type="entry name" value="Bac_transf"/>
    <property type="match status" value="1"/>
</dbReference>
<protein>
    <submittedName>
        <fullName evidence="5">Lipopolysaccharide/colanic/teichoic acid biosynthesis glycosyltransferase</fullName>
    </submittedName>
</protein>
<accession>A0ABS4SFC8</accession>